<evidence type="ECO:0000313" key="3">
    <source>
        <dbReference type="Proteomes" id="UP000886814"/>
    </source>
</evidence>
<feature type="domain" description="PucR C-terminal helix-turn-helix" evidence="1">
    <location>
        <begin position="218"/>
        <end position="276"/>
    </location>
</feature>
<dbReference type="InterPro" id="IPR042070">
    <property type="entry name" value="PucR_C-HTH_sf"/>
</dbReference>
<reference evidence="2" key="1">
    <citation type="journal article" date="2021" name="PeerJ">
        <title>Extensive microbial diversity within the chicken gut microbiome revealed by metagenomics and culture.</title>
        <authorList>
            <person name="Gilroy R."/>
            <person name="Ravi A."/>
            <person name="Getino M."/>
            <person name="Pursley I."/>
            <person name="Horton D.L."/>
            <person name="Alikhan N.F."/>
            <person name="Baker D."/>
            <person name="Gharbi K."/>
            <person name="Hall N."/>
            <person name="Watson M."/>
            <person name="Adriaenssens E.M."/>
            <person name="Foster-Nyarko E."/>
            <person name="Jarju S."/>
            <person name="Secka A."/>
            <person name="Antonio M."/>
            <person name="Oren A."/>
            <person name="Chaudhuri R.R."/>
            <person name="La Ragione R."/>
            <person name="Hildebrand F."/>
            <person name="Pallen M.J."/>
        </authorList>
    </citation>
    <scope>NUCLEOTIDE SEQUENCE</scope>
    <source>
        <strain evidence="2">CHK195-9823</strain>
    </source>
</reference>
<dbReference type="Pfam" id="PF13556">
    <property type="entry name" value="HTH_30"/>
    <property type="match status" value="1"/>
</dbReference>
<dbReference type="Gene3D" id="1.10.10.2840">
    <property type="entry name" value="PucR C-terminal helix-turn-helix domain"/>
    <property type="match status" value="1"/>
</dbReference>
<gene>
    <name evidence="2" type="ORF">H9747_06485</name>
</gene>
<protein>
    <submittedName>
        <fullName evidence="2">Helix-turn-helix domain-containing protein</fullName>
    </submittedName>
</protein>
<reference evidence="2" key="2">
    <citation type="submission" date="2021-04" db="EMBL/GenBank/DDBJ databases">
        <authorList>
            <person name="Gilroy R."/>
        </authorList>
    </citation>
    <scope>NUCLEOTIDE SEQUENCE</scope>
    <source>
        <strain evidence="2">CHK195-9823</strain>
    </source>
</reference>
<sequence>MGNDKQKIYRELNHSIGKEELQKLITEGREHNLIFHGITEQVLFSDIRYERLDMSFLSRISSLDYGKKYRVLLLGFTDKNSGEGFLADIENLFHEKYNIYLTTIWEGLLIGILPENRTGISEIKKLYHDGEKIEKEIKIGCGTIKYALEDSRYGLQEALRTYDMIETVKKYRENLLLYEDLGIYGLLYELKDPAVFERYCTGIFQGIWQYDSKNDSQLFSTLECYFRNECDKLKTAEELFIHENTLRYRLHQIEKILGKSLKNINVITDLVTAFKVRRMMQILDTV</sequence>
<dbReference type="EMBL" id="DXIQ01000038">
    <property type="protein sequence ID" value="HIV38635.1"/>
    <property type="molecule type" value="Genomic_DNA"/>
</dbReference>
<organism evidence="2 3">
    <name type="scientific">Candidatus Blautia stercorigallinarum</name>
    <dbReference type="NCBI Taxonomy" id="2838501"/>
    <lineage>
        <taxon>Bacteria</taxon>
        <taxon>Bacillati</taxon>
        <taxon>Bacillota</taxon>
        <taxon>Clostridia</taxon>
        <taxon>Lachnospirales</taxon>
        <taxon>Lachnospiraceae</taxon>
        <taxon>Blautia</taxon>
    </lineage>
</organism>
<evidence type="ECO:0000259" key="1">
    <source>
        <dbReference type="Pfam" id="PF13556"/>
    </source>
</evidence>
<dbReference type="InterPro" id="IPR051448">
    <property type="entry name" value="CdaR-like_regulators"/>
</dbReference>
<dbReference type="Proteomes" id="UP000886814">
    <property type="component" value="Unassembled WGS sequence"/>
</dbReference>
<name>A0A9D1PDC1_9FIRM</name>
<proteinExistence type="predicted"/>
<evidence type="ECO:0000313" key="2">
    <source>
        <dbReference type="EMBL" id="HIV38635.1"/>
    </source>
</evidence>
<dbReference type="PANTHER" id="PTHR33744">
    <property type="entry name" value="CARBOHYDRATE DIACID REGULATOR"/>
    <property type="match status" value="1"/>
</dbReference>
<dbReference type="PANTHER" id="PTHR33744:SF1">
    <property type="entry name" value="DNA-BINDING TRANSCRIPTIONAL ACTIVATOR ADER"/>
    <property type="match status" value="1"/>
</dbReference>
<dbReference type="AlphaFoldDB" id="A0A9D1PDC1"/>
<accession>A0A9D1PDC1</accession>
<comment type="caution">
    <text evidence="2">The sequence shown here is derived from an EMBL/GenBank/DDBJ whole genome shotgun (WGS) entry which is preliminary data.</text>
</comment>
<dbReference type="InterPro" id="IPR025736">
    <property type="entry name" value="PucR_C-HTH_dom"/>
</dbReference>